<comment type="caution">
    <text evidence="1">The sequence shown here is derived from an EMBL/GenBank/DDBJ whole genome shotgun (WGS) entry which is preliminary data.</text>
</comment>
<sequence length="122" mass="14107">MKNFLIKSTVIIALFLVAFGCFAYFATYSKGISAGELVKFSRKGAIIKTWEGQISQGVSEGQIFQFSVSNSETAVIEDLKSFQGKYVKLHYFERYINLFWLGDTKFFITKVEEDKERNNRRF</sequence>
<dbReference type="Proteomes" id="UP000003730">
    <property type="component" value="Unassembled WGS sequence"/>
</dbReference>
<keyword evidence="2" id="KW-1185">Reference proteome</keyword>
<organism evidence="1 2">
    <name type="scientific">Bizionia argentinensis JUB59</name>
    <dbReference type="NCBI Taxonomy" id="1046627"/>
    <lineage>
        <taxon>Bacteria</taxon>
        <taxon>Pseudomonadati</taxon>
        <taxon>Bacteroidota</taxon>
        <taxon>Flavobacteriia</taxon>
        <taxon>Flavobacteriales</taxon>
        <taxon>Flavobacteriaceae</taxon>
        <taxon>Bizionia</taxon>
    </lineage>
</organism>
<evidence type="ECO:0000313" key="2">
    <source>
        <dbReference type="Proteomes" id="UP000003730"/>
    </source>
</evidence>
<dbReference type="RefSeq" id="WP_008636145.1">
    <property type="nucleotide sequence ID" value="NZ_AFXZ01000013.1"/>
</dbReference>
<dbReference type="EMBL" id="AFXZ01000013">
    <property type="protein sequence ID" value="EGV43995.1"/>
    <property type="molecule type" value="Genomic_DNA"/>
</dbReference>
<dbReference type="AlphaFoldDB" id="G2EC26"/>
<protein>
    <submittedName>
        <fullName evidence="1">6-phosphogluconate dehydrogenase</fullName>
    </submittedName>
</protein>
<dbReference type="PROSITE" id="PS51257">
    <property type="entry name" value="PROKAR_LIPOPROTEIN"/>
    <property type="match status" value="1"/>
</dbReference>
<name>G2EC26_9FLAO</name>
<evidence type="ECO:0000313" key="1">
    <source>
        <dbReference type="EMBL" id="EGV43995.1"/>
    </source>
</evidence>
<dbReference type="eggNOG" id="ENOG5031C6A">
    <property type="taxonomic scope" value="Bacteria"/>
</dbReference>
<dbReference type="STRING" id="1046627.BZARG_1450"/>
<gene>
    <name evidence="1" type="ORF">BZARG_1450</name>
</gene>
<proteinExistence type="predicted"/>
<reference evidence="1 2" key="1">
    <citation type="journal article" date="2008" name="Int. J. Syst. Evol. Microbiol.">
        <title>Bizionia argentinensis sp. nov., isolated from surface marine water in Antarctica.</title>
        <authorList>
            <person name="Bercovich A."/>
            <person name="Vazquez S.C."/>
            <person name="Yankilevich P."/>
            <person name="Coria S.H."/>
            <person name="Foti M."/>
            <person name="Hernandez E."/>
            <person name="Vidal A."/>
            <person name="Ruberto L."/>
            <person name="Melo C."/>
            <person name="Marenssi S."/>
            <person name="Criscuolo M."/>
            <person name="Memoli M."/>
            <person name="Arguelles M."/>
            <person name="Mac Cormack W.P."/>
        </authorList>
    </citation>
    <scope>NUCLEOTIDE SEQUENCE [LARGE SCALE GENOMIC DNA]</scope>
    <source>
        <strain evidence="1 2">JUB59</strain>
    </source>
</reference>
<dbReference type="OrthoDB" id="9794557at2"/>
<accession>G2EC26</accession>